<keyword evidence="4" id="KW-0804">Transcription</keyword>
<dbReference type="PANTHER" id="PTHR32096">
    <property type="entry name" value="WRKY TRANSCRIPTION FACTOR 30-RELATED-RELATED"/>
    <property type="match status" value="1"/>
</dbReference>
<evidence type="ECO:0000256" key="1">
    <source>
        <dbReference type="ARBA" id="ARBA00004123"/>
    </source>
</evidence>
<keyword evidence="3" id="KW-0238">DNA-binding</keyword>
<sequence>MDSNASPQLESEEASSELKSETQASKKRKMVQKTVVAVRIGENVSKMKNEGLPSDFWSWRKYGQKPIKGSPYPRGYYRCSTSKGCSAKKQVERCRTDASMLIITYTSTHNHPGPTSLSTTNLSQQPKESETEETTEDPTVTSKEEDQQEQIEEEEMNKKHNHNVSSDEGINEENFHYLQSPIRCSENIIIIDQEDPFKLNTEKSHDRIDNLVLEEEPLCYAQLKNLSDSKSEELDFFDELEELPMPSSFLQFTRSIFSDERIPVAPS</sequence>
<dbReference type="GO" id="GO:0000976">
    <property type="term" value="F:transcription cis-regulatory region binding"/>
    <property type="evidence" value="ECO:0007669"/>
    <property type="project" value="TreeGrafter"/>
</dbReference>
<evidence type="ECO:0000256" key="2">
    <source>
        <dbReference type="ARBA" id="ARBA00023015"/>
    </source>
</evidence>
<dbReference type="PROSITE" id="PS50811">
    <property type="entry name" value="WRKY"/>
    <property type="match status" value="1"/>
</dbReference>
<evidence type="ECO:0000256" key="6">
    <source>
        <dbReference type="SAM" id="MobiDB-lite"/>
    </source>
</evidence>
<dbReference type="SMART" id="SM00774">
    <property type="entry name" value="WRKY"/>
    <property type="match status" value="1"/>
</dbReference>
<organism evidence="8">
    <name type="scientific">Glycyrrhiza glabra</name>
    <name type="common">Licorice</name>
    <dbReference type="NCBI Taxonomy" id="49827"/>
    <lineage>
        <taxon>Eukaryota</taxon>
        <taxon>Viridiplantae</taxon>
        <taxon>Streptophyta</taxon>
        <taxon>Embryophyta</taxon>
        <taxon>Tracheophyta</taxon>
        <taxon>Spermatophyta</taxon>
        <taxon>Magnoliopsida</taxon>
        <taxon>eudicotyledons</taxon>
        <taxon>Gunneridae</taxon>
        <taxon>Pentapetalae</taxon>
        <taxon>rosids</taxon>
        <taxon>fabids</taxon>
        <taxon>Fabales</taxon>
        <taxon>Fabaceae</taxon>
        <taxon>Papilionoideae</taxon>
        <taxon>50 kb inversion clade</taxon>
        <taxon>NPAAA clade</taxon>
        <taxon>Hologalegina</taxon>
        <taxon>IRL clade</taxon>
        <taxon>Galegeae</taxon>
        <taxon>Glycyrrhiza</taxon>
    </lineage>
</organism>
<evidence type="ECO:0000256" key="3">
    <source>
        <dbReference type="ARBA" id="ARBA00023125"/>
    </source>
</evidence>
<dbReference type="FunFam" id="2.20.25.80:FF:000004">
    <property type="entry name" value="WRKY transcription factor 65"/>
    <property type="match status" value="1"/>
</dbReference>
<feature type="compositionally biased region" description="Polar residues" evidence="6">
    <location>
        <begin position="106"/>
        <end position="126"/>
    </location>
</feature>
<keyword evidence="2" id="KW-0805">Transcription regulation</keyword>
<feature type="region of interest" description="Disordered" evidence="6">
    <location>
        <begin position="1"/>
        <end position="32"/>
    </location>
</feature>
<dbReference type="Gene3D" id="2.20.25.80">
    <property type="entry name" value="WRKY domain"/>
    <property type="match status" value="1"/>
</dbReference>
<feature type="region of interest" description="Disordered" evidence="6">
    <location>
        <begin position="106"/>
        <end position="169"/>
    </location>
</feature>
<dbReference type="GO" id="GO:0003700">
    <property type="term" value="F:DNA-binding transcription factor activity"/>
    <property type="evidence" value="ECO:0007669"/>
    <property type="project" value="InterPro"/>
</dbReference>
<name>A0A7G3LR57_GLYGL</name>
<dbReference type="PANTHER" id="PTHR32096:SF18">
    <property type="entry name" value="DISEASE RESISTANCE PROTEIN RRS1B-RELATED"/>
    <property type="match status" value="1"/>
</dbReference>
<proteinExistence type="evidence at transcript level"/>
<accession>A0A7G3LR57</accession>
<dbReference type="EMBL" id="MK511241">
    <property type="protein sequence ID" value="QFI57398.1"/>
    <property type="molecule type" value="mRNA"/>
</dbReference>
<feature type="domain" description="WRKY" evidence="7">
    <location>
        <begin position="48"/>
        <end position="114"/>
    </location>
</feature>
<feature type="compositionally biased region" description="Acidic residues" evidence="6">
    <location>
        <begin position="146"/>
        <end position="155"/>
    </location>
</feature>
<evidence type="ECO:0000259" key="7">
    <source>
        <dbReference type="PROSITE" id="PS50811"/>
    </source>
</evidence>
<dbReference type="InterPro" id="IPR036576">
    <property type="entry name" value="WRKY_dom_sf"/>
</dbReference>
<evidence type="ECO:0000256" key="4">
    <source>
        <dbReference type="ARBA" id="ARBA00023163"/>
    </source>
</evidence>
<dbReference type="InterPro" id="IPR003657">
    <property type="entry name" value="WRKY_dom"/>
</dbReference>
<comment type="subcellular location">
    <subcellularLocation>
        <location evidence="1">Nucleus</location>
    </subcellularLocation>
</comment>
<dbReference type="InterPro" id="IPR044810">
    <property type="entry name" value="WRKY_plant"/>
</dbReference>
<evidence type="ECO:0000256" key="5">
    <source>
        <dbReference type="ARBA" id="ARBA00023242"/>
    </source>
</evidence>
<dbReference type="GO" id="GO:0005634">
    <property type="term" value="C:nucleus"/>
    <property type="evidence" value="ECO:0007669"/>
    <property type="project" value="UniProtKB-SubCell"/>
</dbReference>
<evidence type="ECO:0000313" key="8">
    <source>
        <dbReference type="EMBL" id="QFI57398.1"/>
    </source>
</evidence>
<keyword evidence="5" id="KW-0539">Nucleus</keyword>
<reference evidence="8" key="1">
    <citation type="submission" date="2019-02" db="EMBL/GenBank/DDBJ databases">
        <authorList>
            <person name="Goyal P."/>
            <person name="Manzoor M.M."/>
            <person name="Vishwakarma R.A."/>
            <person name="Gupta S."/>
        </authorList>
    </citation>
    <scope>NUCLEOTIDE SEQUENCE</scope>
</reference>
<dbReference type="AlphaFoldDB" id="A0A7G3LR57"/>
<protein>
    <submittedName>
        <fullName evidence="8">WRKY3</fullName>
    </submittedName>
</protein>
<dbReference type="SUPFAM" id="SSF118290">
    <property type="entry name" value="WRKY DNA-binding domain"/>
    <property type="match status" value="1"/>
</dbReference>
<dbReference type="Pfam" id="PF03106">
    <property type="entry name" value="WRKY"/>
    <property type="match status" value="1"/>
</dbReference>